<evidence type="ECO:0000256" key="3">
    <source>
        <dbReference type="ARBA" id="ARBA00022737"/>
    </source>
</evidence>
<protein>
    <recommendedName>
        <fullName evidence="10">Catenin delta-2</fullName>
    </recommendedName>
</protein>
<evidence type="ECO:0000256" key="4">
    <source>
        <dbReference type="ARBA" id="ARBA00022889"/>
    </source>
</evidence>
<keyword evidence="3" id="KW-0677">Repeat</keyword>
<dbReference type="Gene3D" id="1.25.10.10">
    <property type="entry name" value="Leucine-rich Repeat Variant"/>
    <property type="match status" value="1"/>
</dbReference>
<evidence type="ECO:0008006" key="10">
    <source>
        <dbReference type="Google" id="ProtNLM"/>
    </source>
</evidence>
<evidence type="ECO:0000256" key="5">
    <source>
        <dbReference type="ARBA" id="ARBA00022949"/>
    </source>
</evidence>
<evidence type="ECO:0000313" key="9">
    <source>
        <dbReference type="Proteomes" id="UP000824540"/>
    </source>
</evidence>
<dbReference type="Proteomes" id="UP000824540">
    <property type="component" value="Unassembled WGS sequence"/>
</dbReference>
<dbReference type="InterPro" id="IPR016024">
    <property type="entry name" value="ARM-type_fold"/>
</dbReference>
<evidence type="ECO:0000313" key="8">
    <source>
        <dbReference type="EMBL" id="KAG9347908.1"/>
    </source>
</evidence>
<dbReference type="GO" id="GO:0098609">
    <property type="term" value="P:cell-cell adhesion"/>
    <property type="evidence" value="ECO:0007669"/>
    <property type="project" value="InterPro"/>
</dbReference>
<evidence type="ECO:0000256" key="7">
    <source>
        <dbReference type="SAM" id="MobiDB-lite"/>
    </source>
</evidence>
<dbReference type="OrthoDB" id="3245100at2759"/>
<feature type="region of interest" description="Disordered" evidence="7">
    <location>
        <begin position="152"/>
        <end position="171"/>
    </location>
</feature>
<comment type="subcellular location">
    <subcellularLocation>
        <location evidence="1">Cell junction</location>
    </subcellularLocation>
</comment>
<dbReference type="EMBL" id="JAFBMS010000012">
    <property type="protein sequence ID" value="KAG9347908.1"/>
    <property type="molecule type" value="Genomic_DNA"/>
</dbReference>
<dbReference type="PANTHER" id="PTHR10372">
    <property type="entry name" value="PLAKOPHILLIN-RELATED"/>
    <property type="match status" value="1"/>
</dbReference>
<reference evidence="8" key="1">
    <citation type="thesis" date="2021" institute="BYU ScholarsArchive" country="Provo, UT, USA">
        <title>Applications of and Algorithms for Genome Assembly and Genomic Analyses with an Emphasis on Marine Teleosts.</title>
        <authorList>
            <person name="Pickett B.D."/>
        </authorList>
    </citation>
    <scope>NUCLEOTIDE SEQUENCE</scope>
    <source>
        <strain evidence="8">HI-2016</strain>
    </source>
</reference>
<evidence type="ECO:0000256" key="1">
    <source>
        <dbReference type="ARBA" id="ARBA00004282"/>
    </source>
</evidence>
<dbReference type="PROSITE" id="PS50176">
    <property type="entry name" value="ARM_REPEAT"/>
    <property type="match status" value="1"/>
</dbReference>
<name>A0A8T2PEI6_9TELE</name>
<sequence>MMDGEFAAASTRSSPWDGVGPLPESADPPKGIQMLWHPSIVKPYLTLLSECSNPDTLEGAAGALQNLAAGSWKWSVYIRAAVRKEKGLPILVELLRIDNDRVVCAVATALRNMALDVRNKELIVTNRSFSSPLSMTVKPLGKYAMRDLVHRLPGGSNTSGSGTNNSTTATKNMSDDTVTAICCALHEVITKNMENAKALRDAGGIEKLIGIARSKGDKHSPKVVKAASQVLSSMWQYRDLRSLYKKSHNAATEHSSRPYGLPVRVIPGQIAREAVNHQDGYAQYHFVGSSSTIERDRQRPYSSSRTPSISPVRTSPNNRSALDGIYSLVMASAPASPREMISLKERKTDYESPGTNASYQGNKGEHTSRKDAMAVQISSGTSTLFRNSYVTPNEDIKHNQVPAPPAPQETARKEYETFPPFQNPTRNFEESFFEDQVHHRPPAATELNMHLGLKSTGNYVDFYSAARPYSELNYETSHYPASPDSW</sequence>
<dbReference type="SMART" id="SM00185">
    <property type="entry name" value="ARM"/>
    <property type="match status" value="3"/>
</dbReference>
<organism evidence="8 9">
    <name type="scientific">Albula glossodonta</name>
    <name type="common">roundjaw bonefish</name>
    <dbReference type="NCBI Taxonomy" id="121402"/>
    <lineage>
        <taxon>Eukaryota</taxon>
        <taxon>Metazoa</taxon>
        <taxon>Chordata</taxon>
        <taxon>Craniata</taxon>
        <taxon>Vertebrata</taxon>
        <taxon>Euteleostomi</taxon>
        <taxon>Actinopterygii</taxon>
        <taxon>Neopterygii</taxon>
        <taxon>Teleostei</taxon>
        <taxon>Albuliformes</taxon>
        <taxon>Albulidae</taxon>
        <taxon>Albula</taxon>
    </lineage>
</organism>
<feature type="non-terminal residue" evidence="8">
    <location>
        <position position="486"/>
    </location>
</feature>
<dbReference type="GO" id="GO:0005912">
    <property type="term" value="C:adherens junction"/>
    <property type="evidence" value="ECO:0007669"/>
    <property type="project" value="TreeGrafter"/>
</dbReference>
<dbReference type="InterPro" id="IPR028435">
    <property type="entry name" value="Plakophilin/d_Catenin"/>
</dbReference>
<dbReference type="Pfam" id="PF00514">
    <property type="entry name" value="Arm"/>
    <property type="match status" value="2"/>
</dbReference>
<accession>A0A8T2PEI6</accession>
<dbReference type="InterPro" id="IPR011989">
    <property type="entry name" value="ARM-like"/>
</dbReference>
<gene>
    <name evidence="8" type="ORF">JZ751_003925</name>
</gene>
<evidence type="ECO:0000256" key="6">
    <source>
        <dbReference type="PROSITE-ProRule" id="PRU00259"/>
    </source>
</evidence>
<dbReference type="GO" id="GO:0005737">
    <property type="term" value="C:cytoplasm"/>
    <property type="evidence" value="ECO:0007669"/>
    <property type="project" value="TreeGrafter"/>
</dbReference>
<evidence type="ECO:0000256" key="2">
    <source>
        <dbReference type="ARBA" id="ARBA00005462"/>
    </source>
</evidence>
<dbReference type="GO" id="GO:0060997">
    <property type="term" value="P:dendritic spine morphogenesis"/>
    <property type="evidence" value="ECO:0007669"/>
    <property type="project" value="TreeGrafter"/>
</dbReference>
<feature type="compositionally biased region" description="Polar residues" evidence="7">
    <location>
        <begin position="300"/>
        <end position="318"/>
    </location>
</feature>
<keyword evidence="9" id="KW-1185">Reference proteome</keyword>
<feature type="region of interest" description="Disordered" evidence="7">
    <location>
        <begin position="348"/>
        <end position="369"/>
    </location>
</feature>
<proteinExistence type="inferred from homology"/>
<comment type="caution">
    <text evidence="8">The sequence shown here is derived from an EMBL/GenBank/DDBJ whole genome shotgun (WGS) entry which is preliminary data.</text>
</comment>
<dbReference type="GO" id="GO:0014069">
    <property type="term" value="C:postsynaptic density"/>
    <property type="evidence" value="ECO:0007669"/>
    <property type="project" value="TreeGrafter"/>
</dbReference>
<comment type="similarity">
    <text evidence="2">Belongs to the beta-catenin family.</text>
</comment>
<dbReference type="GO" id="GO:0005634">
    <property type="term" value="C:nucleus"/>
    <property type="evidence" value="ECO:0007669"/>
    <property type="project" value="TreeGrafter"/>
</dbReference>
<keyword evidence="4" id="KW-0130">Cell adhesion</keyword>
<dbReference type="InterPro" id="IPR000225">
    <property type="entry name" value="Armadillo"/>
</dbReference>
<keyword evidence="5" id="KW-0965">Cell junction</keyword>
<feature type="compositionally biased region" description="Low complexity" evidence="7">
    <location>
        <begin position="154"/>
        <end position="168"/>
    </location>
</feature>
<feature type="region of interest" description="Disordered" evidence="7">
    <location>
        <begin position="286"/>
        <end position="318"/>
    </location>
</feature>
<dbReference type="AlphaFoldDB" id="A0A8T2PEI6"/>
<dbReference type="GO" id="GO:0005886">
    <property type="term" value="C:plasma membrane"/>
    <property type="evidence" value="ECO:0007669"/>
    <property type="project" value="TreeGrafter"/>
</dbReference>
<dbReference type="PANTHER" id="PTHR10372:SF9">
    <property type="entry name" value="CATENIN DELTA-2"/>
    <property type="match status" value="1"/>
</dbReference>
<dbReference type="FunFam" id="1.25.10.10:FF:001123">
    <property type="entry name" value="Catenin (cadherin-associated protein), delta 2a"/>
    <property type="match status" value="1"/>
</dbReference>
<feature type="repeat" description="ARM" evidence="6">
    <location>
        <begin position="86"/>
        <end position="128"/>
    </location>
</feature>
<dbReference type="SUPFAM" id="SSF48371">
    <property type="entry name" value="ARM repeat"/>
    <property type="match status" value="1"/>
</dbReference>